<evidence type="ECO:0000256" key="4">
    <source>
        <dbReference type="ARBA" id="ARBA00022705"/>
    </source>
</evidence>
<accession>A0AAW1QY41</accession>
<feature type="domain" description="DNA replication complex GINS protein SLD5 C-terminal" evidence="9">
    <location>
        <begin position="187"/>
        <end position="240"/>
    </location>
</feature>
<comment type="caution">
    <text evidence="10">The sequence shown here is derived from an EMBL/GenBank/DDBJ whole genome shotgun (WGS) entry which is preliminary data.</text>
</comment>
<dbReference type="InterPro" id="IPR038749">
    <property type="entry name" value="Sld5_GINS_A"/>
</dbReference>
<dbReference type="CDD" id="cd11711">
    <property type="entry name" value="GINS_A_Sld5"/>
    <property type="match status" value="1"/>
</dbReference>
<dbReference type="Pfam" id="PF05916">
    <property type="entry name" value="Sld5"/>
    <property type="match status" value="1"/>
</dbReference>
<keyword evidence="4 6" id="KW-0235">DNA replication</keyword>
<dbReference type="EMBL" id="JALJOU010000066">
    <property type="protein sequence ID" value="KAK9826392.1"/>
    <property type="molecule type" value="Genomic_DNA"/>
</dbReference>
<evidence type="ECO:0000256" key="2">
    <source>
        <dbReference type="ARBA" id="ARBA00008187"/>
    </source>
</evidence>
<dbReference type="SUPFAM" id="SSF158573">
    <property type="entry name" value="GINS helical bundle-like"/>
    <property type="match status" value="1"/>
</dbReference>
<dbReference type="InterPro" id="IPR008591">
    <property type="entry name" value="GINS_Sld5"/>
</dbReference>
<comment type="subcellular location">
    <subcellularLocation>
        <location evidence="1 6">Nucleus</location>
    </subcellularLocation>
</comment>
<evidence type="ECO:0000256" key="1">
    <source>
        <dbReference type="ARBA" id="ARBA00004123"/>
    </source>
</evidence>
<evidence type="ECO:0000313" key="10">
    <source>
        <dbReference type="EMBL" id="KAK9826392.1"/>
    </source>
</evidence>
<dbReference type="CDD" id="cd21692">
    <property type="entry name" value="GINS_B_Sld5"/>
    <property type="match status" value="1"/>
</dbReference>
<reference evidence="10 11" key="1">
    <citation type="journal article" date="2024" name="Nat. Commun.">
        <title>Phylogenomics reveals the evolutionary origins of lichenization in chlorophyte algae.</title>
        <authorList>
            <person name="Puginier C."/>
            <person name="Libourel C."/>
            <person name="Otte J."/>
            <person name="Skaloud P."/>
            <person name="Haon M."/>
            <person name="Grisel S."/>
            <person name="Petersen M."/>
            <person name="Berrin J.G."/>
            <person name="Delaux P.M."/>
            <person name="Dal Grande F."/>
            <person name="Keller J."/>
        </authorList>
    </citation>
    <scope>NUCLEOTIDE SEQUENCE [LARGE SCALE GENOMIC DNA]</scope>
    <source>
        <strain evidence="10 11">SAG 245.80</strain>
    </source>
</reference>
<evidence type="ECO:0000256" key="6">
    <source>
        <dbReference type="PIRNR" id="PIRNR007764"/>
    </source>
</evidence>
<dbReference type="AlphaFoldDB" id="A0AAW1QY41"/>
<feature type="domain" description="GINS subunit" evidence="8">
    <location>
        <begin position="78"/>
        <end position="148"/>
    </location>
</feature>
<comment type="function">
    <text evidence="6">The GINS complex plays an essential role in the initiation of DNA replication.</text>
</comment>
<dbReference type="InterPro" id="IPR031633">
    <property type="entry name" value="SLD5_C"/>
</dbReference>
<dbReference type="SUPFAM" id="SSF160059">
    <property type="entry name" value="PriA/YqbF domain"/>
    <property type="match status" value="1"/>
</dbReference>
<dbReference type="PANTHER" id="PTHR21206">
    <property type="entry name" value="SLD5 PROTEIN"/>
    <property type="match status" value="1"/>
</dbReference>
<evidence type="ECO:0000256" key="7">
    <source>
        <dbReference type="SAM" id="MobiDB-lite"/>
    </source>
</evidence>
<comment type="similarity">
    <text evidence="2 6">Belongs to the GINS4/SLD5 family.</text>
</comment>
<dbReference type="Proteomes" id="UP001445335">
    <property type="component" value="Unassembled WGS sequence"/>
</dbReference>
<dbReference type="PIRSF" id="PIRSF007764">
    <property type="entry name" value="Sld5"/>
    <property type="match status" value="1"/>
</dbReference>
<dbReference type="PANTHER" id="PTHR21206:SF0">
    <property type="entry name" value="DNA REPLICATION COMPLEX GINS PROTEIN SLD5"/>
    <property type="match status" value="1"/>
</dbReference>
<name>A0AAW1QY41_9CHLO</name>
<dbReference type="GO" id="GO:0006261">
    <property type="term" value="P:DNA-templated DNA replication"/>
    <property type="evidence" value="ECO:0007669"/>
    <property type="project" value="InterPro"/>
</dbReference>
<keyword evidence="5 6" id="KW-0539">Nucleus</keyword>
<evidence type="ECO:0000259" key="9">
    <source>
        <dbReference type="Pfam" id="PF16922"/>
    </source>
</evidence>
<proteinExistence type="inferred from homology"/>
<feature type="region of interest" description="Disordered" evidence="7">
    <location>
        <begin position="1"/>
        <end position="33"/>
    </location>
</feature>
<evidence type="ECO:0000256" key="5">
    <source>
        <dbReference type="ARBA" id="ARBA00023242"/>
    </source>
</evidence>
<dbReference type="GO" id="GO:0000811">
    <property type="term" value="C:GINS complex"/>
    <property type="evidence" value="ECO:0007669"/>
    <property type="project" value="UniProtKB-UniRule"/>
</dbReference>
<evidence type="ECO:0000313" key="11">
    <source>
        <dbReference type="Proteomes" id="UP001445335"/>
    </source>
</evidence>
<dbReference type="InterPro" id="IPR021151">
    <property type="entry name" value="GINS_A"/>
</dbReference>
<evidence type="ECO:0000256" key="3">
    <source>
        <dbReference type="ARBA" id="ARBA00014804"/>
    </source>
</evidence>
<dbReference type="Gene3D" id="1.20.58.1030">
    <property type="match status" value="1"/>
</dbReference>
<gene>
    <name evidence="10" type="ORF">WJX81_006951</name>
</gene>
<keyword evidence="11" id="KW-1185">Reference proteome</keyword>
<protein>
    <recommendedName>
        <fullName evidence="3 6">DNA replication complex GINS protein SLD5</fullName>
    </recommendedName>
</protein>
<evidence type="ECO:0000259" key="8">
    <source>
        <dbReference type="Pfam" id="PF05916"/>
    </source>
</evidence>
<dbReference type="GO" id="GO:0000727">
    <property type="term" value="P:double-strand break repair via break-induced replication"/>
    <property type="evidence" value="ECO:0007669"/>
    <property type="project" value="TreeGrafter"/>
</dbReference>
<dbReference type="InterPro" id="IPR036224">
    <property type="entry name" value="GINS_bundle-like_dom_sf"/>
</dbReference>
<dbReference type="Pfam" id="PF16922">
    <property type="entry name" value="SLD5_C"/>
    <property type="match status" value="1"/>
</dbReference>
<sequence>MEEDAGGAMRRLSLSPLTAPRNNSQLPFTPVAASTERERSSDLLDLRNAYVNEKVAPELLDYQGDLVTRVEELIKHQETLLADAEQTPVGELVRLMRAQSLTRARYLLRAYLRTRLLKLERFCVSVLNDPAKLDQLSPAENHCAQDYFYEEGRGVKEAVLQHMPENFQSVLKQHSKLSLEKDIMPAPNLDAYVFVRVLADCGQVAMDAAGDETVELSEGDLLVTRYRGIRDLLRDKWLQLV</sequence>
<organism evidence="10 11">
    <name type="scientific">Elliptochloris bilobata</name>
    <dbReference type="NCBI Taxonomy" id="381761"/>
    <lineage>
        <taxon>Eukaryota</taxon>
        <taxon>Viridiplantae</taxon>
        <taxon>Chlorophyta</taxon>
        <taxon>core chlorophytes</taxon>
        <taxon>Trebouxiophyceae</taxon>
        <taxon>Trebouxiophyceae incertae sedis</taxon>
        <taxon>Elliptochloris clade</taxon>
        <taxon>Elliptochloris</taxon>
    </lineage>
</organism>